<dbReference type="Proteomes" id="UP000516009">
    <property type="component" value="Segment"/>
</dbReference>
<dbReference type="GeneID" id="60331654"/>
<organism evidence="2 3">
    <name type="scientific">Mycobacterium phage Moonbeam</name>
    <dbReference type="NCBI Taxonomy" id="2767561"/>
    <lineage>
        <taxon>Viruses</taxon>
        <taxon>Duplodnaviria</taxon>
        <taxon>Heunggongvirae</taxon>
        <taxon>Uroviricota</taxon>
        <taxon>Caudoviricetes</taxon>
        <taxon>Gracegardnervirinae</taxon>
        <taxon>Cheoctovirus</taxon>
        <taxon>Cheoctovirus moonbeam</taxon>
    </lineage>
</organism>
<evidence type="ECO:0000313" key="2">
    <source>
        <dbReference type="EMBL" id="QNN98685.1"/>
    </source>
</evidence>
<name>A0A7G9UXD0_9CAUD</name>
<proteinExistence type="predicted"/>
<keyword evidence="1" id="KW-0472">Membrane</keyword>
<keyword evidence="1" id="KW-0812">Transmembrane</keyword>
<keyword evidence="1" id="KW-1133">Transmembrane helix</keyword>
<dbReference type="KEGG" id="vg:60331654"/>
<dbReference type="RefSeq" id="YP_009960158.1">
    <property type="nucleotide sequence ID" value="NC_051687.1"/>
</dbReference>
<evidence type="ECO:0000313" key="3">
    <source>
        <dbReference type="Proteomes" id="UP000516009"/>
    </source>
</evidence>
<sequence>MTVIYIFIRTLFPILMIPYGQFAIRPTIEAGFSPWVVGTVFAAPLVGFLAGCIREPLRPERSQQ</sequence>
<protein>
    <submittedName>
        <fullName evidence="2">Uncharacterized protein</fullName>
    </submittedName>
</protein>
<accession>A0A7G9UXD0</accession>
<evidence type="ECO:0000256" key="1">
    <source>
        <dbReference type="SAM" id="Phobius"/>
    </source>
</evidence>
<feature type="transmembrane region" description="Helical" evidence="1">
    <location>
        <begin position="32"/>
        <end position="53"/>
    </location>
</feature>
<gene>
    <name evidence="2" type="primary">92</name>
    <name evidence="2" type="ORF">PBI_MOONBEAM_92</name>
</gene>
<reference evidence="2 3" key="1">
    <citation type="submission" date="2020-06" db="EMBL/GenBank/DDBJ databases">
        <authorList>
            <person name="Sparks H.E."/>
            <person name="George A.K."/>
            <person name="Indreland O.J."/>
            <person name="Schmitt L.E."/>
            <person name="Pedulla M.L."/>
            <person name="Kovalski J.M."/>
            <person name="Abad L.A."/>
            <person name="Curtis N."/>
            <person name="Garlena R.A."/>
            <person name="Russell D.A."/>
            <person name="Pope W.H."/>
            <person name="Jacobs-Sera D."/>
            <person name="Hatfull G.F."/>
        </authorList>
    </citation>
    <scope>NUCLEOTIDE SEQUENCE [LARGE SCALE GENOMIC DNA]</scope>
</reference>
<keyword evidence="3" id="KW-1185">Reference proteome</keyword>
<dbReference type="EMBL" id="MT684593">
    <property type="protein sequence ID" value="QNN98685.1"/>
    <property type="molecule type" value="Genomic_DNA"/>
</dbReference>